<accession>A0ABR2J1C8</accession>
<proteinExistence type="predicted"/>
<protein>
    <submittedName>
        <fullName evidence="1">Uncharacterized protein</fullName>
    </submittedName>
</protein>
<gene>
    <name evidence="1" type="ORF">M9Y10_007407</name>
</gene>
<name>A0ABR2J1C8_9EUKA</name>
<evidence type="ECO:0000313" key="2">
    <source>
        <dbReference type="Proteomes" id="UP001470230"/>
    </source>
</evidence>
<keyword evidence="2" id="KW-1185">Reference proteome</keyword>
<comment type="caution">
    <text evidence="1">The sequence shown here is derived from an EMBL/GenBank/DDBJ whole genome shotgun (WGS) entry which is preliminary data.</text>
</comment>
<organism evidence="1 2">
    <name type="scientific">Tritrichomonas musculus</name>
    <dbReference type="NCBI Taxonomy" id="1915356"/>
    <lineage>
        <taxon>Eukaryota</taxon>
        <taxon>Metamonada</taxon>
        <taxon>Parabasalia</taxon>
        <taxon>Tritrichomonadida</taxon>
        <taxon>Tritrichomonadidae</taxon>
        <taxon>Tritrichomonas</taxon>
    </lineage>
</organism>
<sequence length="70" mass="7064">MVFGLIALTHVVAYNLIGNSIAHGAITPLIVKGFAISLAQCSIAHPAAAATVAAASYAAKKALTSNNDEE</sequence>
<evidence type="ECO:0000313" key="1">
    <source>
        <dbReference type="EMBL" id="KAK8871669.1"/>
    </source>
</evidence>
<dbReference type="EMBL" id="JAPFFF010000013">
    <property type="protein sequence ID" value="KAK8871669.1"/>
    <property type="molecule type" value="Genomic_DNA"/>
</dbReference>
<reference evidence="1 2" key="1">
    <citation type="submission" date="2024-04" db="EMBL/GenBank/DDBJ databases">
        <title>Tritrichomonas musculus Genome.</title>
        <authorList>
            <person name="Alves-Ferreira E."/>
            <person name="Grigg M."/>
            <person name="Lorenzi H."/>
            <person name="Galac M."/>
        </authorList>
    </citation>
    <scope>NUCLEOTIDE SEQUENCE [LARGE SCALE GENOMIC DNA]</scope>
    <source>
        <strain evidence="1 2">EAF2021</strain>
    </source>
</reference>
<dbReference type="Proteomes" id="UP001470230">
    <property type="component" value="Unassembled WGS sequence"/>
</dbReference>